<name>A0A392PW51_9FABA</name>
<evidence type="ECO:0000313" key="3">
    <source>
        <dbReference type="Proteomes" id="UP000265520"/>
    </source>
</evidence>
<evidence type="ECO:0000256" key="1">
    <source>
        <dbReference type="SAM" id="MobiDB-lite"/>
    </source>
</evidence>
<comment type="caution">
    <text evidence="2">The sequence shown here is derived from an EMBL/GenBank/DDBJ whole genome shotgun (WGS) entry which is preliminary data.</text>
</comment>
<feature type="region of interest" description="Disordered" evidence="1">
    <location>
        <begin position="1"/>
        <end position="51"/>
    </location>
</feature>
<dbReference type="AlphaFoldDB" id="A0A392PW51"/>
<feature type="non-terminal residue" evidence="2">
    <location>
        <position position="89"/>
    </location>
</feature>
<dbReference type="EMBL" id="LXQA010100362">
    <property type="protein sequence ID" value="MCI16328.1"/>
    <property type="molecule type" value="Genomic_DNA"/>
</dbReference>
<proteinExistence type="predicted"/>
<reference evidence="2 3" key="1">
    <citation type="journal article" date="2018" name="Front. Plant Sci.">
        <title>Red Clover (Trifolium pratense) and Zigzag Clover (T. medium) - A Picture of Genomic Similarities and Differences.</title>
        <authorList>
            <person name="Dluhosova J."/>
            <person name="Istvanek J."/>
            <person name="Nedelnik J."/>
            <person name="Repkova J."/>
        </authorList>
    </citation>
    <scope>NUCLEOTIDE SEQUENCE [LARGE SCALE GENOMIC DNA]</scope>
    <source>
        <strain evidence="3">cv. 10/8</strain>
        <tissue evidence="2">Leaf</tissue>
    </source>
</reference>
<accession>A0A392PW51</accession>
<feature type="compositionally biased region" description="Polar residues" evidence="1">
    <location>
        <begin position="35"/>
        <end position="51"/>
    </location>
</feature>
<keyword evidence="3" id="KW-1185">Reference proteome</keyword>
<dbReference type="Proteomes" id="UP000265520">
    <property type="component" value="Unassembled WGS sequence"/>
</dbReference>
<sequence length="89" mass="10106">MKGHSRFVQPGDLEVANKKRRLRSFGLPQAPSPPTQETKPPTAVQETAPPTTQLHHQAIAMLTYDYCNVHFTVQNIQKRMNMTSMICRT</sequence>
<organism evidence="2 3">
    <name type="scientific">Trifolium medium</name>
    <dbReference type="NCBI Taxonomy" id="97028"/>
    <lineage>
        <taxon>Eukaryota</taxon>
        <taxon>Viridiplantae</taxon>
        <taxon>Streptophyta</taxon>
        <taxon>Embryophyta</taxon>
        <taxon>Tracheophyta</taxon>
        <taxon>Spermatophyta</taxon>
        <taxon>Magnoliopsida</taxon>
        <taxon>eudicotyledons</taxon>
        <taxon>Gunneridae</taxon>
        <taxon>Pentapetalae</taxon>
        <taxon>rosids</taxon>
        <taxon>fabids</taxon>
        <taxon>Fabales</taxon>
        <taxon>Fabaceae</taxon>
        <taxon>Papilionoideae</taxon>
        <taxon>50 kb inversion clade</taxon>
        <taxon>NPAAA clade</taxon>
        <taxon>Hologalegina</taxon>
        <taxon>IRL clade</taxon>
        <taxon>Trifolieae</taxon>
        <taxon>Trifolium</taxon>
    </lineage>
</organism>
<evidence type="ECO:0000313" key="2">
    <source>
        <dbReference type="EMBL" id="MCI16328.1"/>
    </source>
</evidence>
<protein>
    <submittedName>
        <fullName evidence="2">Uncharacterized protein</fullName>
    </submittedName>
</protein>